<dbReference type="AlphaFoldDB" id="A0A0E9TZ99"/>
<proteinExistence type="predicted"/>
<reference evidence="1" key="1">
    <citation type="submission" date="2014-11" db="EMBL/GenBank/DDBJ databases">
        <authorList>
            <person name="Amaro Gonzalez C."/>
        </authorList>
    </citation>
    <scope>NUCLEOTIDE SEQUENCE</scope>
</reference>
<protein>
    <submittedName>
        <fullName evidence="1">Uncharacterized protein</fullName>
    </submittedName>
</protein>
<evidence type="ECO:0000313" key="1">
    <source>
        <dbReference type="EMBL" id="JAH58250.1"/>
    </source>
</evidence>
<sequence length="29" mass="3495">MIHLCLSSHFILANMLMTHRKIFDHIMQL</sequence>
<accession>A0A0E9TZ99</accession>
<reference evidence="1" key="2">
    <citation type="journal article" date="2015" name="Fish Shellfish Immunol.">
        <title>Early steps in the European eel (Anguilla anguilla)-Vibrio vulnificus interaction in the gills: Role of the RtxA13 toxin.</title>
        <authorList>
            <person name="Callol A."/>
            <person name="Pajuelo D."/>
            <person name="Ebbesson L."/>
            <person name="Teles M."/>
            <person name="MacKenzie S."/>
            <person name="Amaro C."/>
        </authorList>
    </citation>
    <scope>NUCLEOTIDE SEQUENCE</scope>
</reference>
<dbReference type="EMBL" id="GBXM01050327">
    <property type="protein sequence ID" value="JAH58250.1"/>
    <property type="molecule type" value="Transcribed_RNA"/>
</dbReference>
<name>A0A0E9TZ99_ANGAN</name>
<organism evidence="1">
    <name type="scientific">Anguilla anguilla</name>
    <name type="common">European freshwater eel</name>
    <name type="synonym">Muraena anguilla</name>
    <dbReference type="NCBI Taxonomy" id="7936"/>
    <lineage>
        <taxon>Eukaryota</taxon>
        <taxon>Metazoa</taxon>
        <taxon>Chordata</taxon>
        <taxon>Craniata</taxon>
        <taxon>Vertebrata</taxon>
        <taxon>Euteleostomi</taxon>
        <taxon>Actinopterygii</taxon>
        <taxon>Neopterygii</taxon>
        <taxon>Teleostei</taxon>
        <taxon>Anguilliformes</taxon>
        <taxon>Anguillidae</taxon>
        <taxon>Anguilla</taxon>
    </lineage>
</organism>